<dbReference type="SUPFAM" id="SSF101898">
    <property type="entry name" value="NHL repeat"/>
    <property type="match status" value="1"/>
</dbReference>
<proteinExistence type="predicted"/>
<sequence>MISEFRLFPEKITILEIEPTSLSWSIANGFILLDSHRRELVELNTVGGVSLSSGFGQNSSIYGEPIAMGISPEGIWVVDRLENQISLLDYRLNLIRNDRLNLRIFPEYATVDPWGRIFLYSRSYNSIFIVDKGELDSQPFLDLSKEFSEMICIKDMMINQDGEFGILDCEGMVHFFNRLGKKQLSFPSNVNRSAFIAPVRQKWFVFNQNGEGMSVREQEKVSIPGASVPVLDIAVMNRSIAILSHDHILILNVQF</sequence>
<dbReference type="Gene3D" id="2.120.10.30">
    <property type="entry name" value="TolB, C-terminal domain"/>
    <property type="match status" value="1"/>
</dbReference>
<evidence type="ECO:0000313" key="1">
    <source>
        <dbReference type="EMBL" id="SVA83577.1"/>
    </source>
</evidence>
<gene>
    <name evidence="1" type="ORF">METZ01_LOCUS136431</name>
</gene>
<dbReference type="InterPro" id="IPR011042">
    <property type="entry name" value="6-blade_b-propeller_TolB-like"/>
</dbReference>
<protein>
    <recommendedName>
        <fullName evidence="2">SMP-30/Gluconolactonase/LRE-like region domain-containing protein</fullName>
    </recommendedName>
</protein>
<accession>A0A381Z494</accession>
<organism evidence="1">
    <name type="scientific">marine metagenome</name>
    <dbReference type="NCBI Taxonomy" id="408172"/>
    <lineage>
        <taxon>unclassified sequences</taxon>
        <taxon>metagenomes</taxon>
        <taxon>ecological metagenomes</taxon>
    </lineage>
</organism>
<evidence type="ECO:0008006" key="2">
    <source>
        <dbReference type="Google" id="ProtNLM"/>
    </source>
</evidence>
<dbReference type="EMBL" id="UINC01019745">
    <property type="protein sequence ID" value="SVA83577.1"/>
    <property type="molecule type" value="Genomic_DNA"/>
</dbReference>
<dbReference type="AlphaFoldDB" id="A0A381Z494"/>
<reference evidence="1" key="1">
    <citation type="submission" date="2018-05" db="EMBL/GenBank/DDBJ databases">
        <authorList>
            <person name="Lanie J.A."/>
            <person name="Ng W.-L."/>
            <person name="Kazmierczak K.M."/>
            <person name="Andrzejewski T.M."/>
            <person name="Davidsen T.M."/>
            <person name="Wayne K.J."/>
            <person name="Tettelin H."/>
            <person name="Glass J.I."/>
            <person name="Rusch D."/>
            <person name="Podicherti R."/>
            <person name="Tsui H.-C.T."/>
            <person name="Winkler M.E."/>
        </authorList>
    </citation>
    <scope>NUCLEOTIDE SEQUENCE</scope>
</reference>
<name>A0A381Z494_9ZZZZ</name>